<protein>
    <recommendedName>
        <fullName evidence="3">Methyltransferase</fullName>
    </recommendedName>
</protein>
<keyword evidence="2" id="KW-1185">Reference proteome</keyword>
<organism evidence="1 2">
    <name type="scientific">Xylaria bambusicola</name>
    <dbReference type="NCBI Taxonomy" id="326684"/>
    <lineage>
        <taxon>Eukaryota</taxon>
        <taxon>Fungi</taxon>
        <taxon>Dikarya</taxon>
        <taxon>Ascomycota</taxon>
        <taxon>Pezizomycotina</taxon>
        <taxon>Sordariomycetes</taxon>
        <taxon>Xylariomycetidae</taxon>
        <taxon>Xylariales</taxon>
        <taxon>Xylariaceae</taxon>
        <taxon>Xylaria</taxon>
    </lineage>
</organism>
<dbReference type="AlphaFoldDB" id="A0AAN7UQP5"/>
<reference evidence="1 2" key="1">
    <citation type="submission" date="2023-10" db="EMBL/GenBank/DDBJ databases">
        <title>Draft genome sequence of Xylaria bambusicola isolate GMP-LS, the root and basal stem rot pathogen of sugarcane in Indonesia.</title>
        <authorList>
            <person name="Selvaraj P."/>
            <person name="Muralishankar V."/>
            <person name="Muruganantham S."/>
            <person name="Sp S."/>
            <person name="Haryani S."/>
            <person name="Lau K.J.X."/>
            <person name="Naqvi N.I."/>
        </authorList>
    </citation>
    <scope>NUCLEOTIDE SEQUENCE [LARGE SCALE GENOMIC DNA]</scope>
    <source>
        <strain evidence="1">GMP-LS</strain>
    </source>
</reference>
<accession>A0AAN7UQP5</accession>
<dbReference type="SUPFAM" id="SSF53335">
    <property type="entry name" value="S-adenosyl-L-methionine-dependent methyltransferases"/>
    <property type="match status" value="1"/>
</dbReference>
<sequence length="193" mass="22936">MIRFEIDDAEDEWTFNEPFSFIHGRALMSCFDDPSRVVKQAYENLEPGGFIEFQDALFPMYWVGEPVKESALYRWNELLMEGLRRIGRSWSNVINYPRYFEEAGFENIVDRRFYWPTSPWAKGKYFKTVAMYFQEDMISGMEAINMKVLQATGMLPQEIKDFCEEVKRDFRDTNLHAYLTVSYIYAQKPLNKS</sequence>
<evidence type="ECO:0008006" key="3">
    <source>
        <dbReference type="Google" id="ProtNLM"/>
    </source>
</evidence>
<dbReference type="Pfam" id="PF13489">
    <property type="entry name" value="Methyltransf_23"/>
    <property type="match status" value="1"/>
</dbReference>
<name>A0AAN7UQP5_9PEZI</name>
<comment type="caution">
    <text evidence="1">The sequence shown here is derived from an EMBL/GenBank/DDBJ whole genome shotgun (WGS) entry which is preliminary data.</text>
</comment>
<dbReference type="InterPro" id="IPR029063">
    <property type="entry name" value="SAM-dependent_MTases_sf"/>
</dbReference>
<dbReference type="Proteomes" id="UP001305414">
    <property type="component" value="Unassembled WGS sequence"/>
</dbReference>
<evidence type="ECO:0000313" key="2">
    <source>
        <dbReference type="Proteomes" id="UP001305414"/>
    </source>
</evidence>
<evidence type="ECO:0000313" key="1">
    <source>
        <dbReference type="EMBL" id="KAK5630976.1"/>
    </source>
</evidence>
<proteinExistence type="predicted"/>
<gene>
    <name evidence="1" type="ORF">RRF57_006691</name>
</gene>
<dbReference type="EMBL" id="JAWHQM010000018">
    <property type="protein sequence ID" value="KAK5630976.1"/>
    <property type="molecule type" value="Genomic_DNA"/>
</dbReference>
<dbReference type="Gene3D" id="3.40.50.150">
    <property type="entry name" value="Vaccinia Virus protein VP39"/>
    <property type="match status" value="1"/>
</dbReference>